<evidence type="ECO:0000256" key="2">
    <source>
        <dbReference type="SAM" id="SignalP"/>
    </source>
</evidence>
<protein>
    <recommendedName>
        <fullName evidence="5">Lipoprotein</fullName>
    </recommendedName>
</protein>
<sequence>MTNTGGRTTLRTHRLHPLRLAAATALLAVTATTVAACGSSSDGTSASNSPGRPTVQGTPPSSLLPSALLSSASALASAASVQASAFQSSVSAEVSRANASASAALAGVTGTGNAVSDVTLTGVPVAQSGGHRAAVVTITNSTSSAASYAVQVDFVDASGNVVDTTVVGATDLQPGAKASPVAFGGSDSGTATTPRVAKAQRY</sequence>
<gene>
    <name evidence="3" type="ORF">GCM10018781_78350</name>
</gene>
<dbReference type="RefSeq" id="WP_229928115.1">
    <property type="nucleotide sequence ID" value="NZ_BNBO01000090.1"/>
</dbReference>
<dbReference type="EMBL" id="BNBO01000090">
    <property type="protein sequence ID" value="GHE26234.1"/>
    <property type="molecule type" value="Genomic_DNA"/>
</dbReference>
<feature type="region of interest" description="Disordered" evidence="1">
    <location>
        <begin position="38"/>
        <end position="61"/>
    </location>
</feature>
<evidence type="ECO:0000256" key="1">
    <source>
        <dbReference type="SAM" id="MobiDB-lite"/>
    </source>
</evidence>
<dbReference type="GeneID" id="95358042"/>
<keyword evidence="2" id="KW-0732">Signal</keyword>
<feature type="signal peptide" evidence="2">
    <location>
        <begin position="1"/>
        <end position="35"/>
    </location>
</feature>
<name>A0A918YWC5_9ACTN</name>
<comment type="caution">
    <text evidence="3">The sequence shown here is derived from an EMBL/GenBank/DDBJ whole genome shotgun (WGS) entry which is preliminary data.</text>
</comment>
<keyword evidence="4" id="KW-1185">Reference proteome</keyword>
<reference evidence="3" key="1">
    <citation type="journal article" date="2014" name="Int. J. Syst. Evol. Microbiol.">
        <title>Complete genome sequence of Corynebacterium casei LMG S-19264T (=DSM 44701T), isolated from a smear-ripened cheese.</title>
        <authorList>
            <consortium name="US DOE Joint Genome Institute (JGI-PGF)"/>
            <person name="Walter F."/>
            <person name="Albersmeier A."/>
            <person name="Kalinowski J."/>
            <person name="Ruckert C."/>
        </authorList>
    </citation>
    <scope>NUCLEOTIDE SEQUENCE</scope>
    <source>
        <strain evidence="3">JCM 4646</strain>
    </source>
</reference>
<reference evidence="3" key="2">
    <citation type="submission" date="2020-09" db="EMBL/GenBank/DDBJ databases">
        <authorList>
            <person name="Sun Q."/>
            <person name="Ohkuma M."/>
        </authorList>
    </citation>
    <scope>NUCLEOTIDE SEQUENCE</scope>
    <source>
        <strain evidence="3">JCM 4646</strain>
    </source>
</reference>
<dbReference type="InterPro" id="IPR047676">
    <property type="entry name" value="FxLYD_dom"/>
</dbReference>
<evidence type="ECO:0008006" key="5">
    <source>
        <dbReference type="Google" id="ProtNLM"/>
    </source>
</evidence>
<feature type="compositionally biased region" description="Low complexity" evidence="1">
    <location>
        <begin position="38"/>
        <end position="51"/>
    </location>
</feature>
<evidence type="ECO:0000313" key="3">
    <source>
        <dbReference type="EMBL" id="GHE26234.1"/>
    </source>
</evidence>
<organism evidence="3 4">
    <name type="scientific">Kitasatospora indigofera</name>
    <dbReference type="NCBI Taxonomy" id="67307"/>
    <lineage>
        <taxon>Bacteria</taxon>
        <taxon>Bacillati</taxon>
        <taxon>Actinomycetota</taxon>
        <taxon>Actinomycetes</taxon>
        <taxon>Kitasatosporales</taxon>
        <taxon>Streptomycetaceae</taxon>
        <taxon>Kitasatospora</taxon>
    </lineage>
</organism>
<dbReference type="NCBIfam" id="NF038353">
    <property type="entry name" value="FxLYD_dom"/>
    <property type="match status" value="1"/>
</dbReference>
<proteinExistence type="predicted"/>
<dbReference type="AlphaFoldDB" id="A0A918YWC5"/>
<accession>A0A918YWC5</accession>
<feature type="chain" id="PRO_5039522696" description="Lipoprotein" evidence="2">
    <location>
        <begin position="36"/>
        <end position="202"/>
    </location>
</feature>
<feature type="region of interest" description="Disordered" evidence="1">
    <location>
        <begin position="180"/>
        <end position="202"/>
    </location>
</feature>
<evidence type="ECO:0000313" key="4">
    <source>
        <dbReference type="Proteomes" id="UP000617734"/>
    </source>
</evidence>
<dbReference type="Proteomes" id="UP000617734">
    <property type="component" value="Unassembled WGS sequence"/>
</dbReference>